<dbReference type="InterPro" id="IPR027417">
    <property type="entry name" value="P-loop_NTPase"/>
</dbReference>
<comment type="caution">
    <text evidence="1">The sequence shown here is derived from an EMBL/GenBank/DDBJ whole genome shotgun (WGS) entry which is preliminary data.</text>
</comment>
<organism evidence="1 2">
    <name type="scientific">Brassica carinata</name>
    <name type="common">Ethiopian mustard</name>
    <name type="synonym">Abyssinian cabbage</name>
    <dbReference type="NCBI Taxonomy" id="52824"/>
    <lineage>
        <taxon>Eukaryota</taxon>
        <taxon>Viridiplantae</taxon>
        <taxon>Streptophyta</taxon>
        <taxon>Embryophyta</taxon>
        <taxon>Tracheophyta</taxon>
        <taxon>Spermatophyta</taxon>
        <taxon>Magnoliopsida</taxon>
        <taxon>eudicotyledons</taxon>
        <taxon>Gunneridae</taxon>
        <taxon>Pentapetalae</taxon>
        <taxon>rosids</taxon>
        <taxon>malvids</taxon>
        <taxon>Brassicales</taxon>
        <taxon>Brassicaceae</taxon>
        <taxon>Brassiceae</taxon>
        <taxon>Brassica</taxon>
    </lineage>
</organism>
<keyword evidence="2" id="KW-1185">Reference proteome</keyword>
<proteinExistence type="predicted"/>
<dbReference type="Pfam" id="PF00071">
    <property type="entry name" value="Ras"/>
    <property type="match status" value="1"/>
</dbReference>
<protein>
    <submittedName>
        <fullName evidence="1">Uncharacterized protein</fullName>
    </submittedName>
</protein>
<sequence length="96" mass="10484">MLVGNKADLQHLRSVQKDEAKSFSERENVFLMETSALDATNVEEAFTHVLTQIYRVMSRKALDGTGDPTSLSTGQTIDIGSKDDVSAVKSSRCCSD</sequence>
<dbReference type="Proteomes" id="UP000886595">
    <property type="component" value="Unassembled WGS sequence"/>
</dbReference>
<gene>
    <name evidence="1" type="ORF">Bca52824_089749</name>
</gene>
<dbReference type="PROSITE" id="PS51421">
    <property type="entry name" value="RAS"/>
    <property type="match status" value="1"/>
</dbReference>
<dbReference type="GO" id="GO:0003924">
    <property type="term" value="F:GTPase activity"/>
    <property type="evidence" value="ECO:0007669"/>
    <property type="project" value="InterPro"/>
</dbReference>
<dbReference type="GO" id="GO:0005525">
    <property type="term" value="F:GTP binding"/>
    <property type="evidence" value="ECO:0007669"/>
    <property type="project" value="InterPro"/>
</dbReference>
<dbReference type="Gene3D" id="3.40.50.300">
    <property type="entry name" value="P-loop containing nucleotide triphosphate hydrolases"/>
    <property type="match status" value="1"/>
</dbReference>
<name>A0A8X7TEN4_BRACI</name>
<dbReference type="PROSITE" id="PS51419">
    <property type="entry name" value="RAB"/>
    <property type="match status" value="1"/>
</dbReference>
<dbReference type="EMBL" id="JAAMPC010001604">
    <property type="protein sequence ID" value="KAG2238889.1"/>
    <property type="molecule type" value="Genomic_DNA"/>
</dbReference>
<dbReference type="SUPFAM" id="SSF52540">
    <property type="entry name" value="P-loop containing nucleoside triphosphate hydrolases"/>
    <property type="match status" value="1"/>
</dbReference>
<dbReference type="InterPro" id="IPR050209">
    <property type="entry name" value="Rab_GTPases_membrane_traffic"/>
</dbReference>
<dbReference type="InterPro" id="IPR001806">
    <property type="entry name" value="Small_GTPase"/>
</dbReference>
<evidence type="ECO:0000313" key="2">
    <source>
        <dbReference type="Proteomes" id="UP000886595"/>
    </source>
</evidence>
<accession>A0A8X7TEN4</accession>
<dbReference type="OrthoDB" id="9989112at2759"/>
<dbReference type="SMART" id="SM00175">
    <property type="entry name" value="RAB"/>
    <property type="match status" value="1"/>
</dbReference>
<dbReference type="PANTHER" id="PTHR47979">
    <property type="entry name" value="DRAB11-RELATED"/>
    <property type="match status" value="1"/>
</dbReference>
<evidence type="ECO:0000313" key="1">
    <source>
        <dbReference type="EMBL" id="KAG2238889.1"/>
    </source>
</evidence>
<dbReference type="AlphaFoldDB" id="A0A8X7TEN4"/>
<reference evidence="1 2" key="1">
    <citation type="submission" date="2020-02" db="EMBL/GenBank/DDBJ databases">
        <authorList>
            <person name="Ma Q."/>
            <person name="Huang Y."/>
            <person name="Song X."/>
            <person name="Pei D."/>
        </authorList>
    </citation>
    <scope>NUCLEOTIDE SEQUENCE [LARGE SCALE GENOMIC DNA]</scope>
    <source>
        <strain evidence="1">Sxm20200214</strain>
        <tissue evidence="1">Leaf</tissue>
    </source>
</reference>